<reference evidence="1" key="2">
    <citation type="journal article" date="2018" name="Nat. Commun.">
        <title>Tailed giant Tupanvirus possesses the most complete translational apparatus of the known virosphere.</title>
        <authorList>
            <person name="Abrahao J."/>
            <person name="Silva L."/>
            <person name="Silva L.S."/>
            <person name="Khalil J.Y.B."/>
            <person name="Rodrigues R."/>
            <person name="Arantes T."/>
            <person name="Assis F."/>
            <person name="Boratto P."/>
            <person name="Andrade M."/>
            <person name="Kroon E.G."/>
            <person name="Ribeiro B."/>
            <person name="Bergier I."/>
            <person name="Seligmann H."/>
            <person name="Ghigo E."/>
            <person name="Colson P."/>
            <person name="Levasseur A."/>
            <person name="Kroemer G."/>
            <person name="Raoult D."/>
            <person name="La Scola B."/>
        </authorList>
    </citation>
    <scope>NUCLEOTIDE SEQUENCE [LARGE SCALE GENOMIC DNA]</scope>
    <source>
        <strain evidence="1">Deep ocean</strain>
    </source>
</reference>
<dbReference type="EMBL" id="MF405918">
    <property type="protein sequence ID" value="QKU33562.1"/>
    <property type="molecule type" value="Genomic_DNA"/>
</dbReference>
<dbReference type="KEGG" id="vg:80516675"/>
<name>A0A6N1NRX7_9VIRU</name>
<accession>A0A6N1NRX7</accession>
<organism evidence="1">
    <name type="scientific">Tupanvirus deep ocean</name>
    <dbReference type="NCBI Taxonomy" id="2126984"/>
    <lineage>
        <taxon>Viruses</taxon>
        <taxon>Varidnaviria</taxon>
        <taxon>Bamfordvirae</taxon>
        <taxon>Nucleocytoviricota</taxon>
        <taxon>Megaviricetes</taxon>
        <taxon>Imitervirales</taxon>
        <taxon>Mimiviridae</taxon>
        <taxon>Megamimivirinae</taxon>
        <taxon>Tupanvirus</taxon>
        <taxon>Tupanvirus altamarinense</taxon>
    </lineage>
</organism>
<proteinExistence type="predicted"/>
<protein>
    <submittedName>
        <fullName evidence="1">Putative ORFan</fullName>
    </submittedName>
</protein>
<evidence type="ECO:0000313" key="1">
    <source>
        <dbReference type="EMBL" id="QKU33562.1"/>
    </source>
</evidence>
<dbReference type="GeneID" id="80516675"/>
<reference evidence="1" key="1">
    <citation type="submission" date="2017-06" db="EMBL/GenBank/DDBJ databases">
        <authorList>
            <person name="Assis F.L."/>
            <person name="Abrahao J.S."/>
            <person name="Silva L."/>
            <person name="Khalil J.B."/>
            <person name="Rodrigues R."/>
            <person name="Silva L.S."/>
            <person name="Boratto P."/>
            <person name="Andrade M."/>
            <person name="Kroon E.G."/>
            <person name="Ribeiro B."/>
            <person name="Bergier I."/>
            <person name="Seligmann H."/>
            <person name="Ghigo E."/>
            <person name="Colson P."/>
            <person name="Levasseur A."/>
            <person name="Raoult D."/>
            <person name="Scola B.L."/>
        </authorList>
    </citation>
    <scope>NUCLEOTIDE SEQUENCE</scope>
    <source>
        <strain evidence="1">Deep ocean</strain>
    </source>
</reference>
<sequence length="134" mass="15963">MTDINYTKINDEKLLTNLQTVFDSKVDELFAKIKTHLLKQSAKGLTELKIYFPITRTATTYQLYDLRLCDFCECIADGYFQKNLYKKFKSNGIKLKIYNAYLEREYHLHLLKHTGFICHFKWHKDYSKSNCSIQ</sequence>
<dbReference type="RefSeq" id="YP_010780166.1">
    <property type="nucleotide sequence ID" value="NC_075038.1"/>
</dbReference>